<organism evidence="2 3">
    <name type="scientific">Listeria floridensis FSL S10-1187</name>
    <dbReference type="NCBI Taxonomy" id="1265817"/>
    <lineage>
        <taxon>Bacteria</taxon>
        <taxon>Bacillati</taxon>
        <taxon>Bacillota</taxon>
        <taxon>Bacilli</taxon>
        <taxon>Bacillales</taxon>
        <taxon>Listeriaceae</taxon>
        <taxon>Listeria</taxon>
    </lineage>
</organism>
<feature type="transmembrane region" description="Helical" evidence="1">
    <location>
        <begin position="62"/>
        <end position="82"/>
    </location>
</feature>
<evidence type="ECO:0000313" key="2">
    <source>
        <dbReference type="EMBL" id="EUJ29132.1"/>
    </source>
</evidence>
<keyword evidence="1" id="KW-0472">Membrane</keyword>
<sequence>MTDYFPNIPRIYTALSEWLACLILLLPLLKDRNRVLISCELFLALLIQAFLQHLVGTWPLPFWIPGMLLNILWMFLTIFFNWKAFGKKDYLFIC</sequence>
<proteinExistence type="predicted"/>
<accession>A0ABP3AW80</accession>
<evidence type="ECO:0000256" key="1">
    <source>
        <dbReference type="SAM" id="Phobius"/>
    </source>
</evidence>
<feature type="transmembrane region" description="Helical" evidence="1">
    <location>
        <begin position="36"/>
        <end position="56"/>
    </location>
</feature>
<gene>
    <name evidence="2" type="ORF">MFLO_11115</name>
</gene>
<evidence type="ECO:0000313" key="3">
    <source>
        <dbReference type="Proteomes" id="UP000019249"/>
    </source>
</evidence>
<keyword evidence="3" id="KW-1185">Reference proteome</keyword>
<name>A0ABP3AW80_9LIST</name>
<dbReference type="Proteomes" id="UP000019249">
    <property type="component" value="Unassembled WGS sequence"/>
</dbReference>
<keyword evidence="1" id="KW-0812">Transmembrane</keyword>
<reference evidence="2 3" key="1">
    <citation type="journal article" date="2014" name="Int. J. Syst. Evol. Microbiol.">
        <title>Listeria floridensis sp. nov., Listeria aquatica sp. nov., Listeria cornellensis sp. nov., Listeria riparia sp. nov. and Listeria grandensis sp. nov., from agricultural and natural environments.</title>
        <authorList>
            <person name="den Bakker H.C."/>
            <person name="Warchocki S."/>
            <person name="Wright E.M."/>
            <person name="Allred A.F."/>
            <person name="Ahlstrom C."/>
            <person name="Manuel C.S."/>
            <person name="Stasiewicz M.J."/>
            <person name="Burrell A."/>
            <person name="Roof S."/>
            <person name="Strawn L."/>
            <person name="Fortes E.D."/>
            <person name="Nightingale K.K."/>
            <person name="Kephart D."/>
            <person name="Wiedmann M."/>
        </authorList>
    </citation>
    <scope>NUCLEOTIDE SEQUENCE [LARGE SCALE GENOMIC DNA]</scope>
    <source>
        <strain evidence="2 3">FSL S10-1187</strain>
    </source>
</reference>
<feature type="transmembrane region" description="Helical" evidence="1">
    <location>
        <begin position="12"/>
        <end position="29"/>
    </location>
</feature>
<protein>
    <submittedName>
        <fullName evidence="2">Uncharacterized protein</fullName>
    </submittedName>
</protein>
<comment type="caution">
    <text evidence="2">The sequence shown here is derived from an EMBL/GenBank/DDBJ whole genome shotgun (WGS) entry which is preliminary data.</text>
</comment>
<keyword evidence="1" id="KW-1133">Transmembrane helix</keyword>
<dbReference type="EMBL" id="AODF01000026">
    <property type="protein sequence ID" value="EUJ29132.1"/>
    <property type="molecule type" value="Genomic_DNA"/>
</dbReference>